<evidence type="ECO:0000313" key="10">
    <source>
        <dbReference type="Proteomes" id="UP000516018"/>
    </source>
</evidence>
<keyword evidence="7" id="KW-0998">Cell outer membrane</keyword>
<dbReference type="KEGG" id="lsx:H8B22_04905"/>
<keyword evidence="3" id="KW-0813">Transport</keyword>
<evidence type="ECO:0000256" key="1">
    <source>
        <dbReference type="ARBA" id="ARBA00004442"/>
    </source>
</evidence>
<protein>
    <submittedName>
        <fullName evidence="9">TolC family outer membrane protein</fullName>
    </submittedName>
</protein>
<evidence type="ECO:0000313" key="9">
    <source>
        <dbReference type="EMBL" id="QNP41550.1"/>
    </source>
</evidence>
<feature type="signal peptide" evidence="8">
    <location>
        <begin position="1"/>
        <end position="21"/>
    </location>
</feature>
<feature type="chain" id="PRO_5028985371" evidence="8">
    <location>
        <begin position="22"/>
        <end position="449"/>
    </location>
</feature>
<evidence type="ECO:0000256" key="6">
    <source>
        <dbReference type="ARBA" id="ARBA00023136"/>
    </source>
</evidence>
<evidence type="ECO:0000256" key="2">
    <source>
        <dbReference type="ARBA" id="ARBA00007613"/>
    </source>
</evidence>
<evidence type="ECO:0000256" key="8">
    <source>
        <dbReference type="SAM" id="SignalP"/>
    </source>
</evidence>
<dbReference type="GO" id="GO:0015562">
    <property type="term" value="F:efflux transmembrane transporter activity"/>
    <property type="evidence" value="ECO:0007669"/>
    <property type="project" value="InterPro"/>
</dbReference>
<evidence type="ECO:0000256" key="4">
    <source>
        <dbReference type="ARBA" id="ARBA00022452"/>
    </source>
</evidence>
<accession>A0A7H0FZT4</accession>
<dbReference type="PANTHER" id="PTHR30026">
    <property type="entry name" value="OUTER MEMBRANE PROTEIN TOLC"/>
    <property type="match status" value="1"/>
</dbReference>
<dbReference type="Proteomes" id="UP000516018">
    <property type="component" value="Chromosome"/>
</dbReference>
<dbReference type="SUPFAM" id="SSF56954">
    <property type="entry name" value="Outer membrane efflux proteins (OEP)"/>
    <property type="match status" value="1"/>
</dbReference>
<sequence length="449" mass="47993">MSRHPLVLALAFALLPVAAHAEDLLQTYELARSGDPQFSAAESSRLVTREGSVQARAAMLPTVSGDATLNRGLADGTDDGTNSRGVGLTARQMVYDHGNFTRLRSANALSQAADYQLDSASDTLITRTSATYFNVLVQLETLAAAEAAETALKKQFDFASKRLEVGLAPITDVHEARATYDSARANTILARNAVEDAYQALRELTGQPVANLRGLPEDFQPSLPETGGADEWVATAVANNPALKASELQLKSAEADVGTARAGHYPTLYLSGSYGDTTTWGRENGSSFDFSDGRGSIGLTLSVPIFSGGATQSGVRQALARRDIANDDLEQSKRALDRNTRNAYQTVVAGISEVEARRLALVSARAAYDASQVGLEVGTRTVLDVLTNQRNLFTASQAFAQAKYNFLQNRLLLEQAAGTLDIDDVQEINRLLTVDTEASLQTPPAQPAQ</sequence>
<keyword evidence="10" id="KW-1185">Reference proteome</keyword>
<dbReference type="RefSeq" id="WP_187712986.1">
    <property type="nucleotide sequence ID" value="NZ_CP060820.1"/>
</dbReference>
<comment type="subcellular location">
    <subcellularLocation>
        <location evidence="1">Cell outer membrane</location>
    </subcellularLocation>
</comment>
<organism evidence="9 10">
    <name type="scientific">Agrilutibacter terrestris</name>
    <dbReference type="NCBI Taxonomy" id="2865112"/>
    <lineage>
        <taxon>Bacteria</taxon>
        <taxon>Pseudomonadati</taxon>
        <taxon>Pseudomonadota</taxon>
        <taxon>Gammaproteobacteria</taxon>
        <taxon>Lysobacterales</taxon>
        <taxon>Lysobacteraceae</taxon>
        <taxon>Agrilutibacter</taxon>
    </lineage>
</organism>
<dbReference type="EMBL" id="CP060820">
    <property type="protein sequence ID" value="QNP41550.1"/>
    <property type="molecule type" value="Genomic_DNA"/>
</dbReference>
<evidence type="ECO:0000256" key="5">
    <source>
        <dbReference type="ARBA" id="ARBA00022692"/>
    </source>
</evidence>
<dbReference type="AlphaFoldDB" id="A0A7H0FZT4"/>
<dbReference type="GO" id="GO:1990281">
    <property type="term" value="C:efflux pump complex"/>
    <property type="evidence" value="ECO:0007669"/>
    <property type="project" value="TreeGrafter"/>
</dbReference>
<dbReference type="Gene3D" id="1.20.1600.10">
    <property type="entry name" value="Outer membrane efflux proteins (OEP)"/>
    <property type="match status" value="1"/>
</dbReference>
<evidence type="ECO:0000256" key="7">
    <source>
        <dbReference type="ARBA" id="ARBA00023237"/>
    </source>
</evidence>
<keyword evidence="4" id="KW-1134">Transmembrane beta strand</keyword>
<keyword evidence="6" id="KW-0472">Membrane</keyword>
<dbReference type="GO" id="GO:0015288">
    <property type="term" value="F:porin activity"/>
    <property type="evidence" value="ECO:0007669"/>
    <property type="project" value="TreeGrafter"/>
</dbReference>
<proteinExistence type="inferred from homology"/>
<gene>
    <name evidence="9" type="ORF">H8B22_04905</name>
</gene>
<dbReference type="PANTHER" id="PTHR30026:SF20">
    <property type="entry name" value="OUTER MEMBRANE PROTEIN TOLC"/>
    <property type="match status" value="1"/>
</dbReference>
<dbReference type="InterPro" id="IPR051906">
    <property type="entry name" value="TolC-like"/>
</dbReference>
<dbReference type="Pfam" id="PF02321">
    <property type="entry name" value="OEP"/>
    <property type="match status" value="2"/>
</dbReference>
<name>A0A7H0FZT4_9GAMM</name>
<dbReference type="NCBIfam" id="TIGR01844">
    <property type="entry name" value="type_I_sec_TolC"/>
    <property type="match status" value="1"/>
</dbReference>
<keyword evidence="5" id="KW-0812">Transmembrane</keyword>
<comment type="similarity">
    <text evidence="2">Belongs to the outer membrane factor (OMF) (TC 1.B.17) family.</text>
</comment>
<keyword evidence="8" id="KW-0732">Signal</keyword>
<dbReference type="GO" id="GO:0009279">
    <property type="term" value="C:cell outer membrane"/>
    <property type="evidence" value="ECO:0007669"/>
    <property type="project" value="UniProtKB-SubCell"/>
</dbReference>
<dbReference type="InterPro" id="IPR003423">
    <property type="entry name" value="OMP_efflux"/>
</dbReference>
<reference evidence="9 10" key="1">
    <citation type="submission" date="2020-08" db="EMBL/GenBank/DDBJ databases">
        <title>Lysobacter sp. II4 sp. nov., isolated from soil.</title>
        <authorList>
            <person name="Woo C.Y."/>
            <person name="Kim J."/>
        </authorList>
    </citation>
    <scope>NUCLEOTIDE SEQUENCE [LARGE SCALE GENOMIC DNA]</scope>
    <source>
        <strain evidence="9 10">II4</strain>
    </source>
</reference>
<evidence type="ECO:0000256" key="3">
    <source>
        <dbReference type="ARBA" id="ARBA00022448"/>
    </source>
</evidence>
<dbReference type="InterPro" id="IPR010130">
    <property type="entry name" value="T1SS_OMP_TolC"/>
</dbReference>